<dbReference type="RefSeq" id="XP_014678761.1">
    <property type="nucleotide sequence ID" value="XM_014823275.1"/>
</dbReference>
<feature type="non-terminal residue" evidence="5">
    <location>
        <position position="1"/>
    </location>
</feature>
<protein>
    <submittedName>
        <fullName evidence="5">Protein CASP-like</fullName>
    </submittedName>
</protein>
<dbReference type="PANTHER" id="PTHR14043:SF2">
    <property type="entry name" value="HOMEOBOX PROTEIN CUT"/>
    <property type="match status" value="1"/>
</dbReference>
<name>A0ABM1F2U0_PRICU</name>
<dbReference type="InterPro" id="IPR057476">
    <property type="entry name" value="Cux_N"/>
</dbReference>
<feature type="domain" description="Cux N-terminal" evidence="3">
    <location>
        <begin position="84"/>
        <end position="122"/>
    </location>
</feature>
<evidence type="ECO:0000313" key="5">
    <source>
        <dbReference type="RefSeq" id="XP_014678761.1"/>
    </source>
</evidence>
<evidence type="ECO:0000313" key="4">
    <source>
        <dbReference type="Proteomes" id="UP000695022"/>
    </source>
</evidence>
<dbReference type="PANTHER" id="PTHR14043">
    <property type="entry name" value="CCAAT DISPLACEMENT PROTEIN-RELATED"/>
    <property type="match status" value="1"/>
</dbReference>
<sequence>RELDLTATELANRQDQSDASRKRLVELSREFKKNTPEGSADSDMTYGPKSEVTFLLQGWLYKFVSERLGAKTIIIKLGQLPRHQKGRPLLKTFQGEVDALSKRSKSAEAAFLSVYKKLIDTP</sequence>
<dbReference type="Pfam" id="PF25398">
    <property type="entry name" value="CUX1_N"/>
    <property type="match status" value="2"/>
</dbReference>
<keyword evidence="1" id="KW-0175">Coiled coil</keyword>
<gene>
    <name evidence="5" type="primary">LOC106818578</name>
</gene>
<organism evidence="4 5">
    <name type="scientific">Priapulus caudatus</name>
    <name type="common">Priapulid worm</name>
    <dbReference type="NCBI Taxonomy" id="37621"/>
    <lineage>
        <taxon>Eukaryota</taxon>
        <taxon>Metazoa</taxon>
        <taxon>Ecdysozoa</taxon>
        <taxon>Scalidophora</taxon>
        <taxon>Priapulida</taxon>
        <taxon>Priapulimorpha</taxon>
        <taxon>Priapulimorphida</taxon>
        <taxon>Priapulidae</taxon>
        <taxon>Priapulus</taxon>
    </lineage>
</organism>
<feature type="domain" description="Cux N-terminal" evidence="3">
    <location>
        <begin position="2"/>
        <end position="39"/>
    </location>
</feature>
<feature type="region of interest" description="Disordered" evidence="2">
    <location>
        <begin position="1"/>
        <end position="21"/>
    </location>
</feature>
<proteinExistence type="predicted"/>
<dbReference type="Proteomes" id="UP000695022">
    <property type="component" value="Unplaced"/>
</dbReference>
<accession>A0ABM1F2U0</accession>
<reference evidence="5" key="1">
    <citation type="submission" date="2025-08" db="UniProtKB">
        <authorList>
            <consortium name="RefSeq"/>
        </authorList>
    </citation>
    <scope>IDENTIFICATION</scope>
</reference>
<keyword evidence="4" id="KW-1185">Reference proteome</keyword>
<evidence type="ECO:0000259" key="3">
    <source>
        <dbReference type="Pfam" id="PF25398"/>
    </source>
</evidence>
<dbReference type="GeneID" id="106818578"/>
<evidence type="ECO:0000256" key="1">
    <source>
        <dbReference type="ARBA" id="ARBA00023054"/>
    </source>
</evidence>
<evidence type="ECO:0000256" key="2">
    <source>
        <dbReference type="SAM" id="MobiDB-lite"/>
    </source>
</evidence>
<feature type="non-terminal residue" evidence="5">
    <location>
        <position position="122"/>
    </location>
</feature>